<sequence length="217" mass="24908">MIGNCFRFCIETICNVRISLCCHGNEKESQSLCAISQAEILLHHASMAITIFRKAILFTLHPPLQSFRSQVILQSLPDSTTPHPRKQPPSLVLRPPRLSRPEQTRKLLPFWENENIHNRNPFVARVLRCAKKLPPQSQLTSLSKHQVPRPGDPSTPARRPTPTPVNNPPPLVWRPPRLSRPEQTRKPLPFWENENIHNRNPFVARVLRCAKKLPPRS</sequence>
<feature type="compositionally biased region" description="Pro residues" evidence="1">
    <location>
        <begin position="159"/>
        <end position="173"/>
    </location>
</feature>
<evidence type="ECO:0000313" key="2">
    <source>
        <dbReference type="EMBL" id="GIY59815.1"/>
    </source>
</evidence>
<proteinExistence type="predicted"/>
<accession>A0AAV4UPM6</accession>
<evidence type="ECO:0000313" key="3">
    <source>
        <dbReference type="Proteomes" id="UP001054837"/>
    </source>
</evidence>
<organism evidence="2 3">
    <name type="scientific">Caerostris darwini</name>
    <dbReference type="NCBI Taxonomy" id="1538125"/>
    <lineage>
        <taxon>Eukaryota</taxon>
        <taxon>Metazoa</taxon>
        <taxon>Ecdysozoa</taxon>
        <taxon>Arthropoda</taxon>
        <taxon>Chelicerata</taxon>
        <taxon>Arachnida</taxon>
        <taxon>Araneae</taxon>
        <taxon>Araneomorphae</taxon>
        <taxon>Entelegynae</taxon>
        <taxon>Araneoidea</taxon>
        <taxon>Araneidae</taxon>
        <taxon>Caerostris</taxon>
    </lineage>
</organism>
<gene>
    <name evidence="2" type="ORF">CDAR_120221</name>
</gene>
<protein>
    <submittedName>
        <fullName evidence="2">Uncharacterized protein</fullName>
    </submittedName>
</protein>
<feature type="compositionally biased region" description="Polar residues" evidence="1">
    <location>
        <begin position="135"/>
        <end position="144"/>
    </location>
</feature>
<evidence type="ECO:0000256" key="1">
    <source>
        <dbReference type="SAM" id="MobiDB-lite"/>
    </source>
</evidence>
<keyword evidence="3" id="KW-1185">Reference proteome</keyword>
<feature type="region of interest" description="Disordered" evidence="1">
    <location>
        <begin position="135"/>
        <end position="186"/>
    </location>
</feature>
<comment type="caution">
    <text evidence="2">The sequence shown here is derived from an EMBL/GenBank/DDBJ whole genome shotgun (WGS) entry which is preliminary data.</text>
</comment>
<reference evidence="2 3" key="1">
    <citation type="submission" date="2021-06" db="EMBL/GenBank/DDBJ databases">
        <title>Caerostris darwini draft genome.</title>
        <authorList>
            <person name="Kono N."/>
            <person name="Arakawa K."/>
        </authorList>
    </citation>
    <scope>NUCLEOTIDE SEQUENCE [LARGE SCALE GENOMIC DNA]</scope>
</reference>
<feature type="region of interest" description="Disordered" evidence="1">
    <location>
        <begin position="76"/>
        <end position="98"/>
    </location>
</feature>
<dbReference type="Proteomes" id="UP001054837">
    <property type="component" value="Unassembled WGS sequence"/>
</dbReference>
<dbReference type="EMBL" id="BPLQ01011719">
    <property type="protein sequence ID" value="GIY59815.1"/>
    <property type="molecule type" value="Genomic_DNA"/>
</dbReference>
<name>A0AAV4UPM6_9ARAC</name>
<dbReference type="AlphaFoldDB" id="A0AAV4UPM6"/>